<dbReference type="STRING" id="520762.AN619_17150"/>
<dbReference type="SMART" id="SM00748">
    <property type="entry name" value="HEPN"/>
    <property type="match status" value="1"/>
</dbReference>
<sequence>METAKVMLEGGRYLYVGFMCHQVIEKALKGYFASVLPDNPPYIHNLTVLAKKAGIYELFDDKQKDIIDLLEPLNIEARYPTVKNKLLKSLSKERCRKILKETEALFLWIKARL</sequence>
<proteinExistence type="predicted"/>
<dbReference type="SUPFAM" id="SSF81593">
    <property type="entry name" value="Nucleotidyltransferase substrate binding subunit/domain"/>
    <property type="match status" value="1"/>
</dbReference>
<dbReference type="Proteomes" id="UP000070456">
    <property type="component" value="Unassembled WGS sequence"/>
</dbReference>
<dbReference type="AlphaFoldDB" id="A0A140L4H6"/>
<evidence type="ECO:0000313" key="2">
    <source>
        <dbReference type="EMBL" id="KXG75451.1"/>
    </source>
</evidence>
<gene>
    <name evidence="2" type="ORF">AN619_17150</name>
</gene>
<reference evidence="2 3" key="1">
    <citation type="submission" date="2015-12" db="EMBL/GenBank/DDBJ databases">
        <title>Draft genome sequence of the thermoanaerobe Thermotalea metallivorans, an isolate from the runoff channel of the Great Artesian Basin, Australia.</title>
        <authorList>
            <person name="Patel B.K."/>
        </authorList>
    </citation>
    <scope>NUCLEOTIDE SEQUENCE [LARGE SCALE GENOMIC DNA]</scope>
    <source>
        <strain evidence="2 3">B2-1</strain>
    </source>
</reference>
<dbReference type="Pfam" id="PF05168">
    <property type="entry name" value="HEPN"/>
    <property type="match status" value="1"/>
</dbReference>
<dbReference type="InterPro" id="IPR007842">
    <property type="entry name" value="HEPN_dom"/>
</dbReference>
<evidence type="ECO:0000313" key="3">
    <source>
        <dbReference type="Proteomes" id="UP000070456"/>
    </source>
</evidence>
<comment type="caution">
    <text evidence="2">The sequence shown here is derived from an EMBL/GenBank/DDBJ whole genome shotgun (WGS) entry which is preliminary data.</text>
</comment>
<dbReference type="EMBL" id="LOEE01000034">
    <property type="protein sequence ID" value="KXG75451.1"/>
    <property type="molecule type" value="Genomic_DNA"/>
</dbReference>
<accession>A0A140L4H6</accession>
<dbReference type="PATRIC" id="fig|520762.4.peg.1905"/>
<dbReference type="Gene3D" id="1.20.120.330">
    <property type="entry name" value="Nucleotidyltransferases domain 2"/>
    <property type="match status" value="1"/>
</dbReference>
<feature type="domain" description="HEPN" evidence="1">
    <location>
        <begin position="1"/>
        <end position="105"/>
    </location>
</feature>
<name>A0A140L4H6_9FIRM</name>
<protein>
    <recommendedName>
        <fullName evidence="1">HEPN domain-containing protein</fullName>
    </recommendedName>
</protein>
<keyword evidence="3" id="KW-1185">Reference proteome</keyword>
<dbReference type="PROSITE" id="PS50910">
    <property type="entry name" value="HEPN"/>
    <property type="match status" value="1"/>
</dbReference>
<evidence type="ECO:0000259" key="1">
    <source>
        <dbReference type="PROSITE" id="PS50910"/>
    </source>
</evidence>
<dbReference type="RefSeq" id="WP_242867365.1">
    <property type="nucleotide sequence ID" value="NZ_LOEE01000034.1"/>
</dbReference>
<organism evidence="2 3">
    <name type="scientific">Thermotalea metallivorans</name>
    <dbReference type="NCBI Taxonomy" id="520762"/>
    <lineage>
        <taxon>Bacteria</taxon>
        <taxon>Bacillati</taxon>
        <taxon>Bacillota</taxon>
        <taxon>Clostridia</taxon>
        <taxon>Peptostreptococcales</taxon>
        <taxon>Thermotaleaceae</taxon>
        <taxon>Thermotalea</taxon>
    </lineage>
</organism>